<organism evidence="1 2">
    <name type="scientific">Paracoccus cavernae</name>
    <dbReference type="NCBI Taxonomy" id="1571207"/>
    <lineage>
        <taxon>Bacteria</taxon>
        <taxon>Pseudomonadati</taxon>
        <taxon>Pseudomonadota</taxon>
        <taxon>Alphaproteobacteria</taxon>
        <taxon>Rhodobacterales</taxon>
        <taxon>Paracoccaceae</taxon>
        <taxon>Paracoccus</taxon>
    </lineage>
</organism>
<evidence type="ECO:0000313" key="2">
    <source>
        <dbReference type="Proteomes" id="UP001243846"/>
    </source>
</evidence>
<accession>A0ABT8D5X0</accession>
<dbReference type="EMBL" id="JAUFRC010000001">
    <property type="protein sequence ID" value="MDN3712188.1"/>
    <property type="molecule type" value="Genomic_DNA"/>
</dbReference>
<evidence type="ECO:0008006" key="3">
    <source>
        <dbReference type="Google" id="ProtNLM"/>
    </source>
</evidence>
<sequence>MTRPGPEPAVYLWRGESYRGMRAVARAAGVTCSTVAHHLDRYGNLDRLGCGAVCNWKPGAHTRPISMGSLNWPSVTAFAAALGVHRCTATAWLRAGDCDRILSRLMAADARTARAAKAGAA</sequence>
<protein>
    <recommendedName>
        <fullName evidence="3">Nuclease-associated modular DNA-binding 1 domain-containing protein</fullName>
    </recommendedName>
</protein>
<dbReference type="Proteomes" id="UP001243846">
    <property type="component" value="Unassembled WGS sequence"/>
</dbReference>
<name>A0ABT8D5X0_9RHOB</name>
<comment type="caution">
    <text evidence="1">The sequence shown here is derived from an EMBL/GenBank/DDBJ whole genome shotgun (WGS) entry which is preliminary data.</text>
</comment>
<reference evidence="2" key="1">
    <citation type="journal article" date="2019" name="Int. J. Syst. Evol. Microbiol.">
        <title>The Global Catalogue of Microorganisms (GCM) 10K type strain sequencing project: providing services to taxonomists for standard genome sequencing and annotation.</title>
        <authorList>
            <consortium name="The Broad Institute Genomics Platform"/>
            <consortium name="The Broad Institute Genome Sequencing Center for Infectious Disease"/>
            <person name="Wu L."/>
            <person name="Ma J."/>
        </authorList>
    </citation>
    <scope>NUCLEOTIDE SEQUENCE [LARGE SCALE GENOMIC DNA]</scope>
    <source>
        <strain evidence="2">CECT 8482</strain>
    </source>
</reference>
<dbReference type="RefSeq" id="WP_377731558.1">
    <property type="nucleotide sequence ID" value="NZ_JBHSVP010000001.1"/>
</dbReference>
<gene>
    <name evidence="1" type="ORF">QWZ10_10995</name>
</gene>
<evidence type="ECO:0000313" key="1">
    <source>
        <dbReference type="EMBL" id="MDN3712188.1"/>
    </source>
</evidence>
<keyword evidence="2" id="KW-1185">Reference proteome</keyword>
<proteinExistence type="predicted"/>